<organism evidence="2">
    <name type="scientific">Escherichia coli</name>
    <dbReference type="NCBI Taxonomy" id="562"/>
    <lineage>
        <taxon>Bacteria</taxon>
        <taxon>Pseudomonadati</taxon>
        <taxon>Pseudomonadota</taxon>
        <taxon>Gammaproteobacteria</taxon>
        <taxon>Enterobacterales</taxon>
        <taxon>Enterobacteriaceae</taxon>
        <taxon>Escherichia</taxon>
    </lineage>
</organism>
<name>A0A7U0Q634_ECOLX</name>
<accession>A0A7U0Q634</accession>
<evidence type="ECO:0000256" key="1">
    <source>
        <dbReference type="SAM" id="MobiDB-lite"/>
    </source>
</evidence>
<dbReference type="EMBL" id="MT773672">
    <property type="protein sequence ID" value="QQW38228.1"/>
    <property type="molecule type" value="Genomic_DNA"/>
</dbReference>
<sequence length="214" mass="24945">MFIQIRKQLNNRSTKRQRFHPIWSKKLTFSHITSYTRNSTQQTAPQRPIFTTDDPTHYQQKHTLKIAPVALHNHINNLFSGITKQLNNTHAISKNNQPLYGRLPKRPTSSPQSTEKTHLFSPGYRKDPPLLPRLPDNQPNFHRQSENIHTRDTHDTPFPKQRRNTRITETPTKPVTARILSIPKDTKQNNHGKRPPAITPYTEKNNHQNDENTP</sequence>
<geneLocation type="plasmid" evidence="2">
    <name>pM-64-197</name>
</geneLocation>
<protein>
    <submittedName>
        <fullName evidence="2">Uncharacterized protein</fullName>
    </submittedName>
</protein>
<feature type="region of interest" description="Disordered" evidence="1">
    <location>
        <begin position="94"/>
        <end position="214"/>
    </location>
</feature>
<dbReference type="AlphaFoldDB" id="A0A7U0Q634"/>
<keyword evidence="2" id="KW-0614">Plasmid</keyword>
<evidence type="ECO:0000313" key="2">
    <source>
        <dbReference type="EMBL" id="QQW38228.1"/>
    </source>
</evidence>
<reference evidence="2" key="1">
    <citation type="submission" date="2020-07" db="EMBL/GenBank/DDBJ databases">
        <title>Faecal carriage and genetic characterization of CTX-M-1/9/1-producing Escherichia coli from healthy humans in Hangzhou, China.</title>
        <authorList>
            <person name="Chen J."/>
        </authorList>
    </citation>
    <scope>NUCLEOTIDE SEQUENCE</scope>
    <source>
        <strain evidence="2">197</strain>
        <plasmid evidence="2">pM-64-197</plasmid>
    </source>
</reference>
<feature type="compositionally biased region" description="Basic and acidic residues" evidence="1">
    <location>
        <begin position="204"/>
        <end position="214"/>
    </location>
</feature>
<feature type="compositionally biased region" description="Basic and acidic residues" evidence="1">
    <location>
        <begin position="143"/>
        <end position="157"/>
    </location>
</feature>
<proteinExistence type="predicted"/>